<sequence>MPTLGYTVGRDIAVDVITHTGKLRIPKIMSFDSKPQVSTQKITPLNGITDELQIPVGWHGTITAERMDATLDDFWARWEDNYFNGIDQPRGTITETITEANGTVSVYRYEGVSFHLTDAGNKQGEKTVNQTLSWTASRRKKVN</sequence>
<dbReference type="RefSeq" id="WP_039337526.1">
    <property type="nucleotide sequence ID" value="NZ_JTJJ01000200.1"/>
</dbReference>
<organism evidence="1 2">
    <name type="scientific">Pantoea rodasii</name>
    <dbReference type="NCBI Taxonomy" id="1076549"/>
    <lineage>
        <taxon>Bacteria</taxon>
        <taxon>Pseudomonadati</taxon>
        <taxon>Pseudomonadota</taxon>
        <taxon>Gammaproteobacteria</taxon>
        <taxon>Enterobacterales</taxon>
        <taxon>Erwiniaceae</taxon>
        <taxon>Pantoea</taxon>
    </lineage>
</organism>
<gene>
    <name evidence="1" type="ORF">QU24_26845</name>
</gene>
<protein>
    <recommendedName>
        <fullName evidence="3">Phage tail protein</fullName>
    </recommendedName>
</protein>
<name>A0A0B1QXA3_9GAMM</name>
<evidence type="ECO:0000313" key="1">
    <source>
        <dbReference type="EMBL" id="KHJ65014.1"/>
    </source>
</evidence>
<reference evidence="1 2" key="1">
    <citation type="submission" date="2014-11" db="EMBL/GenBank/DDBJ databases">
        <title>Genome sequencing of Pantoea rodasii ND03.</title>
        <authorList>
            <person name="Muhamad Yunos N.Y."/>
            <person name="Chan K.-G."/>
        </authorList>
    </citation>
    <scope>NUCLEOTIDE SEQUENCE [LARGE SCALE GENOMIC DNA]</scope>
    <source>
        <strain evidence="1 2">ND03</strain>
    </source>
</reference>
<evidence type="ECO:0000313" key="2">
    <source>
        <dbReference type="Proteomes" id="UP000030853"/>
    </source>
</evidence>
<dbReference type="Proteomes" id="UP000030853">
    <property type="component" value="Unassembled WGS sequence"/>
</dbReference>
<dbReference type="AlphaFoldDB" id="A0A0B1QXA3"/>
<dbReference type="EMBL" id="JTJJ01000200">
    <property type="protein sequence ID" value="KHJ65014.1"/>
    <property type="molecule type" value="Genomic_DNA"/>
</dbReference>
<evidence type="ECO:0008006" key="3">
    <source>
        <dbReference type="Google" id="ProtNLM"/>
    </source>
</evidence>
<proteinExistence type="predicted"/>
<comment type="caution">
    <text evidence="1">The sequence shown here is derived from an EMBL/GenBank/DDBJ whole genome shotgun (WGS) entry which is preliminary data.</text>
</comment>
<accession>A0A0B1QXA3</accession>